<keyword evidence="3" id="KW-1185">Reference proteome</keyword>
<accession>A0A2S5R7B4</accession>
<keyword evidence="1" id="KW-1133">Transmembrane helix</keyword>
<gene>
    <name evidence="2" type="ORF">HCUR_01348</name>
</gene>
<dbReference type="EMBL" id="PHHC01000129">
    <property type="protein sequence ID" value="PPE03208.1"/>
    <property type="molecule type" value="Genomic_DNA"/>
</dbReference>
<protein>
    <submittedName>
        <fullName evidence="2">Uncharacterized protein</fullName>
    </submittedName>
</protein>
<keyword evidence="1" id="KW-0472">Membrane</keyword>
<dbReference type="RefSeq" id="WP_104207266.1">
    <property type="nucleotide sequence ID" value="NZ_PHHC01000129.1"/>
</dbReference>
<feature type="transmembrane region" description="Helical" evidence="1">
    <location>
        <begin position="166"/>
        <end position="184"/>
    </location>
</feature>
<comment type="caution">
    <text evidence="2">The sequence shown here is derived from an EMBL/GenBank/DDBJ whole genome shotgun (WGS) entry which is preliminary data.</text>
</comment>
<feature type="transmembrane region" description="Helical" evidence="1">
    <location>
        <begin position="51"/>
        <end position="81"/>
    </location>
</feature>
<dbReference type="Proteomes" id="UP000239425">
    <property type="component" value="Unassembled WGS sequence"/>
</dbReference>
<sequence>MPKVYQYLATSFVVLFSVVCFFAPFSWWTLGILLGLIFPFSMVLLNIQLEIAWILSFFVFCSLACARYPVEVLVGYGLYLVVPLMLLRHQKVFAREIPEELFLTFLSYVLMTTTFFVSLWWQDVITQVPVPLLLKTWPGALGLMAGSGAGLWFLTDPRSLKQVVSVTMFHYWLLILFLVLAGVLEDAHVLFSNMVLSSILPFVLEGWDIIRKIWKNRSKTVFFIAGCCATISGVPLFILALYSIFKPWITTLLNHKE</sequence>
<feature type="transmembrane region" description="Helical" evidence="1">
    <location>
        <begin position="136"/>
        <end position="154"/>
    </location>
</feature>
<name>A0A2S5R7B4_9PROT</name>
<dbReference type="AlphaFoldDB" id="A0A2S5R7B4"/>
<reference evidence="2 3" key="1">
    <citation type="submission" date="2017-11" db="EMBL/GenBank/DDBJ databases">
        <title>Comparative genomic analysis of Holospora spp., intranuclear symbionts of paramecia.</title>
        <authorList>
            <person name="Garushyants S.K."/>
            <person name="Beliavskaya A."/>
            <person name="Malko D.B."/>
            <person name="Logacheva M.D."/>
            <person name="Rautian M.S."/>
            <person name="Gelfand M.S."/>
        </authorList>
    </citation>
    <scope>NUCLEOTIDE SEQUENCE [LARGE SCALE GENOMIC DNA]</scope>
    <source>
        <strain evidence="3">02AZ16</strain>
    </source>
</reference>
<feature type="transmembrane region" description="Helical" evidence="1">
    <location>
        <begin position="101"/>
        <end position="121"/>
    </location>
</feature>
<proteinExistence type="predicted"/>
<feature type="transmembrane region" description="Helical" evidence="1">
    <location>
        <begin position="12"/>
        <end position="45"/>
    </location>
</feature>
<evidence type="ECO:0000313" key="3">
    <source>
        <dbReference type="Proteomes" id="UP000239425"/>
    </source>
</evidence>
<evidence type="ECO:0000256" key="1">
    <source>
        <dbReference type="SAM" id="Phobius"/>
    </source>
</evidence>
<feature type="transmembrane region" description="Helical" evidence="1">
    <location>
        <begin position="222"/>
        <end position="245"/>
    </location>
</feature>
<dbReference type="OrthoDB" id="8479559at2"/>
<evidence type="ECO:0000313" key="2">
    <source>
        <dbReference type="EMBL" id="PPE03208.1"/>
    </source>
</evidence>
<organism evidence="2 3">
    <name type="scientific">Holospora curviuscula</name>
    <dbReference type="NCBI Taxonomy" id="1082868"/>
    <lineage>
        <taxon>Bacteria</taxon>
        <taxon>Pseudomonadati</taxon>
        <taxon>Pseudomonadota</taxon>
        <taxon>Alphaproteobacteria</taxon>
        <taxon>Holosporales</taxon>
        <taxon>Holosporaceae</taxon>
        <taxon>Holospora</taxon>
    </lineage>
</organism>
<keyword evidence="1" id="KW-0812">Transmembrane</keyword>